<dbReference type="AlphaFoldDB" id="A0AAD6T843"/>
<proteinExistence type="predicted"/>
<dbReference type="GO" id="GO:0003697">
    <property type="term" value="F:single-stranded DNA binding"/>
    <property type="evidence" value="ECO:0007669"/>
    <property type="project" value="TreeGrafter"/>
</dbReference>
<sequence length="230" mass="25921">MLPTHNDIMLPAPQSAHALCDPLRGQHWPENLSTAHAETILDADHYAQQHQQPVLRGLRAGQQSVPYRVARDRQDHNRQFIARALGRHLSRFSVVGPTDVEEVKASTSWVHPPVQALKCVGTENALVYIDEVLQIRRGINGYPALLELLEYEQNNGKPSAPLGQLDKSVDTQDPPSSEYAAEATPTIRINPRIHLERALPITDWVHVRITPDNLKDYVAPPSYRKETFEF</sequence>
<keyword evidence="3" id="KW-1185">Reference proteome</keyword>
<dbReference type="GO" id="GO:0007005">
    <property type="term" value="P:mitochondrion organization"/>
    <property type="evidence" value="ECO:0007669"/>
    <property type="project" value="TreeGrafter"/>
</dbReference>
<dbReference type="Proteomes" id="UP001218188">
    <property type="component" value="Unassembled WGS sequence"/>
</dbReference>
<organism evidence="2 3">
    <name type="scientific">Mycena alexandri</name>
    <dbReference type="NCBI Taxonomy" id="1745969"/>
    <lineage>
        <taxon>Eukaryota</taxon>
        <taxon>Fungi</taxon>
        <taxon>Dikarya</taxon>
        <taxon>Basidiomycota</taxon>
        <taxon>Agaricomycotina</taxon>
        <taxon>Agaricomycetes</taxon>
        <taxon>Agaricomycetidae</taxon>
        <taxon>Agaricales</taxon>
        <taxon>Marasmiineae</taxon>
        <taxon>Mycenaceae</taxon>
        <taxon>Mycena</taxon>
    </lineage>
</organism>
<dbReference type="GO" id="GO:0051131">
    <property type="term" value="P:chaperone-mediated protein complex assembly"/>
    <property type="evidence" value="ECO:0007669"/>
    <property type="project" value="TreeGrafter"/>
</dbReference>
<dbReference type="PANTHER" id="PTHR43718:SF2">
    <property type="entry name" value="LON PROTEASE HOMOLOG, MITOCHONDRIAL"/>
    <property type="match status" value="1"/>
</dbReference>
<accession>A0AAD6T843</accession>
<dbReference type="InterPro" id="IPR027065">
    <property type="entry name" value="Lon_Prtase"/>
</dbReference>
<feature type="region of interest" description="Disordered" evidence="1">
    <location>
        <begin position="157"/>
        <end position="183"/>
    </location>
</feature>
<dbReference type="GO" id="GO:0004176">
    <property type="term" value="F:ATP-dependent peptidase activity"/>
    <property type="evidence" value="ECO:0007669"/>
    <property type="project" value="InterPro"/>
</dbReference>
<evidence type="ECO:0000313" key="3">
    <source>
        <dbReference type="Proteomes" id="UP001218188"/>
    </source>
</evidence>
<protein>
    <submittedName>
        <fullName evidence="2">Uncharacterized protein</fullName>
    </submittedName>
</protein>
<reference evidence="2" key="1">
    <citation type="submission" date="2023-03" db="EMBL/GenBank/DDBJ databases">
        <title>Massive genome expansion in bonnet fungi (Mycena s.s.) driven by repeated elements and novel gene families across ecological guilds.</title>
        <authorList>
            <consortium name="Lawrence Berkeley National Laboratory"/>
            <person name="Harder C.B."/>
            <person name="Miyauchi S."/>
            <person name="Viragh M."/>
            <person name="Kuo A."/>
            <person name="Thoen E."/>
            <person name="Andreopoulos B."/>
            <person name="Lu D."/>
            <person name="Skrede I."/>
            <person name="Drula E."/>
            <person name="Henrissat B."/>
            <person name="Morin E."/>
            <person name="Kohler A."/>
            <person name="Barry K."/>
            <person name="LaButti K."/>
            <person name="Morin E."/>
            <person name="Salamov A."/>
            <person name="Lipzen A."/>
            <person name="Mereny Z."/>
            <person name="Hegedus B."/>
            <person name="Baldrian P."/>
            <person name="Stursova M."/>
            <person name="Weitz H."/>
            <person name="Taylor A."/>
            <person name="Grigoriev I.V."/>
            <person name="Nagy L.G."/>
            <person name="Martin F."/>
            <person name="Kauserud H."/>
        </authorList>
    </citation>
    <scope>NUCLEOTIDE SEQUENCE</scope>
    <source>
        <strain evidence="2">CBHHK200</strain>
    </source>
</reference>
<gene>
    <name evidence="2" type="ORF">C8F04DRAFT_1253936</name>
</gene>
<name>A0AAD6T843_9AGAR</name>
<dbReference type="GO" id="GO:0005759">
    <property type="term" value="C:mitochondrial matrix"/>
    <property type="evidence" value="ECO:0007669"/>
    <property type="project" value="TreeGrafter"/>
</dbReference>
<dbReference type="GO" id="GO:0004252">
    <property type="term" value="F:serine-type endopeptidase activity"/>
    <property type="evidence" value="ECO:0007669"/>
    <property type="project" value="InterPro"/>
</dbReference>
<dbReference type="EMBL" id="JARJCM010000021">
    <property type="protein sequence ID" value="KAJ7040616.1"/>
    <property type="molecule type" value="Genomic_DNA"/>
</dbReference>
<dbReference type="PANTHER" id="PTHR43718">
    <property type="entry name" value="LON PROTEASE"/>
    <property type="match status" value="1"/>
</dbReference>
<evidence type="ECO:0000256" key="1">
    <source>
        <dbReference type="SAM" id="MobiDB-lite"/>
    </source>
</evidence>
<evidence type="ECO:0000313" key="2">
    <source>
        <dbReference type="EMBL" id="KAJ7040616.1"/>
    </source>
</evidence>
<comment type="caution">
    <text evidence="2">The sequence shown here is derived from an EMBL/GenBank/DDBJ whole genome shotgun (WGS) entry which is preliminary data.</text>
</comment>
<dbReference type="GO" id="GO:0005524">
    <property type="term" value="F:ATP binding"/>
    <property type="evidence" value="ECO:0007669"/>
    <property type="project" value="InterPro"/>
</dbReference>
<dbReference type="GO" id="GO:0006515">
    <property type="term" value="P:protein quality control for misfolded or incompletely synthesized proteins"/>
    <property type="evidence" value="ECO:0007669"/>
    <property type="project" value="TreeGrafter"/>
</dbReference>